<dbReference type="PRINTS" id="PR00834">
    <property type="entry name" value="PROTEASES2C"/>
</dbReference>
<dbReference type="SUPFAM" id="SSF50156">
    <property type="entry name" value="PDZ domain-like"/>
    <property type="match status" value="2"/>
</dbReference>
<feature type="binding site" evidence="7">
    <location>
        <position position="146"/>
    </location>
    <ligand>
        <name>substrate</name>
    </ligand>
</feature>
<dbReference type="GO" id="GO:0004252">
    <property type="term" value="F:serine-type endopeptidase activity"/>
    <property type="evidence" value="ECO:0007669"/>
    <property type="project" value="InterPro"/>
</dbReference>
<reference evidence="11 12" key="1">
    <citation type="journal article" date="2010" name="J. Bacteriol.">
        <title>The genetic basis of laboratory adaptation in Caulobacter crescentus.</title>
        <authorList>
            <person name="Marks M.E."/>
            <person name="Castro-Rojas C.M."/>
            <person name="Teiling C."/>
            <person name="Du L."/>
            <person name="Kapatral V."/>
            <person name="Walunas T.L."/>
            <person name="Crosson S."/>
        </authorList>
    </citation>
    <scope>NUCLEOTIDE SEQUENCE [LARGE SCALE GENOMIC DNA]</scope>
    <source>
        <strain evidence="12">NA1000 / CB15N</strain>
    </source>
</reference>
<protein>
    <submittedName>
        <fullName evidence="11">DegP/HtrA-family serine protease</fullName>
        <ecNumber evidence="11">3.4.21.-</ecNumber>
    </submittedName>
</protein>
<evidence type="ECO:0000313" key="12">
    <source>
        <dbReference type="Proteomes" id="UP000001364"/>
    </source>
</evidence>
<sequence>MTARKSGFIVGAVAGASVACAALAGMGMRMGTADAAQAPVVRVSTASAPTFAPPPGAPMSFADIFEKVSPAVVQINVTSKAQAPSLRIPGLEGFDIVPRGQRRPGQPGQQGQQQEDDGDTPATPKQQSAGSGFFISADGYIVTNNHVVADADDIQVVLKDGRELKATLVGRDESTDLAVIKVVDPKAKGKDFTFVNFENQAKPRVGDWVITIGNPFGLGGTATAGIISAYDRNLNDTTSSFVPYIQIDAPINRGNSGGPSFDIYGRVIGVNSAIYSPSGGSVGIGFAIPAEVAEGVAKQLIENGKVVRGYIGVSIMAFNAEMAEALGMSDVKGAIVASVVPGGPAAKAGLLPDDILVAVNGVKISDSSELTREVSKARPGETIKVSIIRDGKPRIVDVKSGTRPSESSLAVTDDEQGQDGAAPTPDKPASQKVDALGLTLGPIDAASRQTYKIEPDIKGLLIIGVKGDSDAGEKGLAKGDVLSNINGAPVTSVADVTSAVETAKKAGRASVLVKIVRQNRPVFIPLKIAP</sequence>
<dbReference type="SUPFAM" id="SSF50494">
    <property type="entry name" value="Trypsin-like serine proteases"/>
    <property type="match status" value="1"/>
</dbReference>
<dbReference type="PROSITE" id="PS51257">
    <property type="entry name" value="PROKAR_LIPOPROTEIN"/>
    <property type="match status" value="1"/>
</dbReference>
<dbReference type="PhylomeDB" id="A0A0H3CA51"/>
<keyword evidence="5" id="KW-0720">Serine protease</keyword>
<keyword evidence="3" id="KW-0677">Repeat</keyword>
<dbReference type="PANTHER" id="PTHR43343">
    <property type="entry name" value="PEPTIDASE S12"/>
    <property type="match status" value="1"/>
</dbReference>
<evidence type="ECO:0000256" key="7">
    <source>
        <dbReference type="PIRSR" id="PIRSR611782-2"/>
    </source>
</evidence>
<evidence type="ECO:0000256" key="1">
    <source>
        <dbReference type="ARBA" id="ARBA00022670"/>
    </source>
</evidence>
<feature type="domain" description="PDZ" evidence="10">
    <location>
        <begin position="408"/>
        <end position="518"/>
    </location>
</feature>
<accession>A0A0H3CA51</accession>
<dbReference type="Gene3D" id="2.40.10.120">
    <property type="match status" value="1"/>
</dbReference>
<dbReference type="Proteomes" id="UP000001364">
    <property type="component" value="Chromosome"/>
</dbReference>
<dbReference type="KEGG" id="ccs:CCNA_02846"/>
<name>A0A0H3CA51_CAUVN</name>
<dbReference type="EMBL" id="CP001340">
    <property type="protein sequence ID" value="ACL96311.1"/>
    <property type="molecule type" value="Genomic_DNA"/>
</dbReference>
<keyword evidence="1 11" id="KW-0645">Protease</keyword>
<dbReference type="InterPro" id="IPR001478">
    <property type="entry name" value="PDZ"/>
</dbReference>
<keyword evidence="12" id="KW-1185">Reference proteome</keyword>
<evidence type="ECO:0000256" key="5">
    <source>
        <dbReference type="ARBA" id="ARBA00022825"/>
    </source>
</evidence>
<feature type="binding site" evidence="7">
    <location>
        <begin position="254"/>
        <end position="256"/>
    </location>
    <ligand>
        <name>substrate</name>
    </ligand>
</feature>
<feature type="signal peptide" evidence="9">
    <location>
        <begin position="1"/>
        <end position="21"/>
    </location>
</feature>
<dbReference type="HOGENOM" id="CLU_020120_1_0_5"/>
<organism evidence="11 12">
    <name type="scientific">Caulobacter vibrioides (strain NA1000 / CB15N)</name>
    <name type="common">Caulobacter crescentus</name>
    <dbReference type="NCBI Taxonomy" id="565050"/>
    <lineage>
        <taxon>Bacteria</taxon>
        <taxon>Pseudomonadati</taxon>
        <taxon>Pseudomonadota</taxon>
        <taxon>Alphaproteobacteria</taxon>
        <taxon>Caulobacterales</taxon>
        <taxon>Caulobacteraceae</taxon>
        <taxon>Caulobacter</taxon>
    </lineage>
</organism>
<evidence type="ECO:0000256" key="9">
    <source>
        <dbReference type="SAM" id="SignalP"/>
    </source>
</evidence>
<dbReference type="InterPro" id="IPR051201">
    <property type="entry name" value="Chloro_Bact_Ser_Proteases"/>
</dbReference>
<feature type="active site" description="Charge relay system" evidence="6">
    <location>
        <position position="176"/>
    </location>
</feature>
<keyword evidence="2 9" id="KW-0732">Signal</keyword>
<evidence type="ECO:0000256" key="4">
    <source>
        <dbReference type="ARBA" id="ARBA00022801"/>
    </source>
</evidence>
<dbReference type="GO" id="GO:0006508">
    <property type="term" value="P:proteolysis"/>
    <property type="evidence" value="ECO:0007669"/>
    <property type="project" value="UniProtKB-KW"/>
</dbReference>
<dbReference type="PROSITE" id="PS50106">
    <property type="entry name" value="PDZ"/>
    <property type="match status" value="2"/>
</dbReference>
<feature type="domain" description="PDZ" evidence="10">
    <location>
        <begin position="300"/>
        <end position="391"/>
    </location>
</feature>
<keyword evidence="4 11" id="KW-0378">Hydrolase</keyword>
<dbReference type="SMART" id="SM00228">
    <property type="entry name" value="PDZ"/>
    <property type="match status" value="2"/>
</dbReference>
<evidence type="ECO:0000259" key="10">
    <source>
        <dbReference type="PROSITE" id="PS50106"/>
    </source>
</evidence>
<dbReference type="AlphaFoldDB" id="A0A0H3CA51"/>
<feature type="compositionally biased region" description="Low complexity" evidence="8">
    <location>
        <begin position="103"/>
        <end position="113"/>
    </location>
</feature>
<evidence type="ECO:0000256" key="6">
    <source>
        <dbReference type="PIRSR" id="PIRSR611782-1"/>
    </source>
</evidence>
<feature type="chain" id="PRO_5038596781" evidence="9">
    <location>
        <begin position="22"/>
        <end position="530"/>
    </location>
</feature>
<dbReference type="InterPro" id="IPR009003">
    <property type="entry name" value="Peptidase_S1_PA"/>
</dbReference>
<feature type="active site" description="Charge relay system" evidence="6">
    <location>
        <position position="146"/>
    </location>
</feature>
<dbReference type="PATRIC" id="fig|565050.3.peg.2778"/>
<gene>
    <name evidence="11" type="ordered locus">CCNA_02846</name>
</gene>
<feature type="active site" description="Charge relay system" evidence="6">
    <location>
        <position position="256"/>
    </location>
</feature>
<feature type="region of interest" description="Disordered" evidence="8">
    <location>
        <begin position="95"/>
        <end position="129"/>
    </location>
</feature>
<dbReference type="RefSeq" id="WP_010920599.1">
    <property type="nucleotide sequence ID" value="NC_011916.1"/>
</dbReference>
<dbReference type="GeneID" id="7331171"/>
<dbReference type="SMR" id="A0A0H3CA51"/>
<feature type="region of interest" description="Disordered" evidence="8">
    <location>
        <begin position="396"/>
        <end position="430"/>
    </location>
</feature>
<dbReference type="InterPro" id="IPR001940">
    <property type="entry name" value="Peptidase_S1C"/>
</dbReference>
<evidence type="ECO:0000256" key="8">
    <source>
        <dbReference type="SAM" id="MobiDB-lite"/>
    </source>
</evidence>
<evidence type="ECO:0000313" key="11">
    <source>
        <dbReference type="EMBL" id="ACL96311.1"/>
    </source>
</evidence>
<dbReference type="PANTHER" id="PTHR43343:SF3">
    <property type="entry name" value="PROTEASE DO-LIKE 8, CHLOROPLASTIC"/>
    <property type="match status" value="1"/>
</dbReference>
<dbReference type="Gene3D" id="2.30.42.10">
    <property type="match status" value="2"/>
</dbReference>
<dbReference type="NCBIfam" id="TIGR02037">
    <property type="entry name" value="degP_htrA_DO"/>
    <property type="match status" value="1"/>
</dbReference>
<dbReference type="RefSeq" id="YP_002518219.1">
    <property type="nucleotide sequence ID" value="NC_011916.1"/>
</dbReference>
<dbReference type="InterPro" id="IPR011782">
    <property type="entry name" value="Pept_S1C_Do"/>
</dbReference>
<evidence type="ECO:0000256" key="2">
    <source>
        <dbReference type="ARBA" id="ARBA00022729"/>
    </source>
</evidence>
<dbReference type="CDD" id="cd10839">
    <property type="entry name" value="cpPDZ1_DegP-like"/>
    <property type="match status" value="1"/>
</dbReference>
<feature type="binding site" evidence="7">
    <location>
        <position position="176"/>
    </location>
    <ligand>
        <name>substrate</name>
    </ligand>
</feature>
<evidence type="ECO:0000256" key="3">
    <source>
        <dbReference type="ARBA" id="ARBA00022737"/>
    </source>
</evidence>
<dbReference type="Pfam" id="PF13365">
    <property type="entry name" value="Trypsin_2"/>
    <property type="match status" value="1"/>
</dbReference>
<dbReference type="Pfam" id="PF13180">
    <property type="entry name" value="PDZ_2"/>
    <property type="match status" value="1"/>
</dbReference>
<dbReference type="OrthoDB" id="9758917at2"/>
<dbReference type="InterPro" id="IPR036034">
    <property type="entry name" value="PDZ_sf"/>
</dbReference>
<dbReference type="EC" id="3.4.21.-" evidence="11"/>
<proteinExistence type="predicted"/>